<dbReference type="SUPFAM" id="SSF117892">
    <property type="entry name" value="Band 7/SPFH domain"/>
    <property type="match status" value="1"/>
</dbReference>
<sequence>MLGRHQIRVTSSTGTVTRSRLPSLATSTNTSRSLGVIPRGQNVACQSYSGQYGEPENEFAIALRIVKKYVFQLAFAVLVSLAALSKPFVSIPAGHTAAVDLFGYVQKRTIPQGVHFKIPFASAHNFSLKTQLIDSSQDVPTSEGLIVKLEVSLLFRVKEEFVGKLYQTVGTNYREVLVLPEVKSTVRALTSRVSAKALYSAGRTDLSDGIVKELNAKLEPRGIIVEEALLRQITLPDLVTRAIEAKLRAEQESQQMEFVIIKEKQEANRKRIEAQGISDFQAIVSEGINAQLLEWKGIEATETLAKSPNAKVVVIGNSQNGLPLILGDGSNTMSARPTSNYKK</sequence>
<evidence type="ECO:0000256" key="2">
    <source>
        <dbReference type="ARBA" id="ARBA00009658"/>
    </source>
</evidence>
<comment type="subcellular location">
    <subcellularLocation>
        <location evidence="1">Mitochondrion inner membrane</location>
        <topology evidence="1">Single-pass type II membrane protein</topology>
    </subcellularLocation>
</comment>
<keyword evidence="6" id="KW-0472">Membrane</keyword>
<evidence type="ECO:0000256" key="4">
    <source>
        <dbReference type="ARBA" id="ARBA00022792"/>
    </source>
</evidence>
<dbReference type="Gene3D" id="3.30.479.30">
    <property type="entry name" value="Band 7 domain"/>
    <property type="match status" value="1"/>
</dbReference>
<dbReference type="PRINTS" id="PR00679">
    <property type="entry name" value="PROHIBITIN"/>
</dbReference>
<dbReference type="EMBL" id="LGRX02034730">
    <property type="protein sequence ID" value="KAK3237010.1"/>
    <property type="molecule type" value="Genomic_DNA"/>
</dbReference>
<evidence type="ECO:0000259" key="8">
    <source>
        <dbReference type="SMART" id="SM00244"/>
    </source>
</evidence>
<evidence type="ECO:0000256" key="3">
    <source>
        <dbReference type="ARBA" id="ARBA00011786"/>
    </source>
</evidence>
<evidence type="ECO:0000313" key="10">
    <source>
        <dbReference type="Proteomes" id="UP001190700"/>
    </source>
</evidence>
<dbReference type="SMART" id="SM00244">
    <property type="entry name" value="PHB"/>
    <property type="match status" value="1"/>
</dbReference>
<dbReference type="AlphaFoldDB" id="A0AAE0ESA4"/>
<feature type="domain" description="Band 7" evidence="8">
    <location>
        <begin position="86"/>
        <end position="247"/>
    </location>
</feature>
<name>A0AAE0ESA4_9CHLO</name>
<comment type="caution">
    <text evidence="9">The sequence shown here is derived from an EMBL/GenBank/DDBJ whole genome shotgun (WGS) entry which is preliminary data.</text>
</comment>
<dbReference type="InterPro" id="IPR000163">
    <property type="entry name" value="Prohibitin"/>
</dbReference>
<gene>
    <name evidence="9" type="ORF">CYMTET_52885</name>
</gene>
<evidence type="ECO:0000256" key="5">
    <source>
        <dbReference type="ARBA" id="ARBA00023128"/>
    </source>
</evidence>
<dbReference type="GO" id="GO:0007005">
    <property type="term" value="P:mitochondrion organization"/>
    <property type="evidence" value="ECO:0007669"/>
    <property type="project" value="TreeGrafter"/>
</dbReference>
<protein>
    <recommendedName>
        <fullName evidence="7">Prohibitin</fullName>
    </recommendedName>
</protein>
<dbReference type="GO" id="GO:0005743">
    <property type="term" value="C:mitochondrial inner membrane"/>
    <property type="evidence" value="ECO:0007669"/>
    <property type="project" value="UniProtKB-SubCell"/>
</dbReference>
<evidence type="ECO:0000256" key="7">
    <source>
        <dbReference type="RuleBase" id="RU366048"/>
    </source>
</evidence>
<dbReference type="CDD" id="cd03401">
    <property type="entry name" value="SPFH_prohibitin"/>
    <property type="match status" value="1"/>
</dbReference>
<organism evidence="9 10">
    <name type="scientific">Cymbomonas tetramitiformis</name>
    <dbReference type="NCBI Taxonomy" id="36881"/>
    <lineage>
        <taxon>Eukaryota</taxon>
        <taxon>Viridiplantae</taxon>
        <taxon>Chlorophyta</taxon>
        <taxon>Pyramimonadophyceae</taxon>
        <taxon>Pyramimonadales</taxon>
        <taxon>Pyramimonadaceae</taxon>
        <taxon>Cymbomonas</taxon>
    </lineage>
</organism>
<accession>A0AAE0ESA4</accession>
<keyword evidence="10" id="KW-1185">Reference proteome</keyword>
<evidence type="ECO:0000256" key="1">
    <source>
        <dbReference type="ARBA" id="ARBA00004140"/>
    </source>
</evidence>
<keyword evidence="4 7" id="KW-0999">Mitochondrion inner membrane</keyword>
<comment type="subunit">
    <text evidence="3">Component of a prohibitin multimeric complex in mitochondrial membranes.</text>
</comment>
<dbReference type="InterPro" id="IPR036013">
    <property type="entry name" value="Band_7/SPFH_dom_sf"/>
</dbReference>
<evidence type="ECO:0000256" key="6">
    <source>
        <dbReference type="ARBA" id="ARBA00023136"/>
    </source>
</evidence>
<keyword evidence="5" id="KW-0496">Mitochondrion</keyword>
<proteinExistence type="inferred from homology"/>
<dbReference type="Pfam" id="PF01145">
    <property type="entry name" value="Band_7"/>
    <property type="match status" value="1"/>
</dbReference>
<comment type="similarity">
    <text evidence="2 7">Belongs to the prohibitin family.</text>
</comment>
<reference evidence="9 10" key="1">
    <citation type="journal article" date="2015" name="Genome Biol. Evol.">
        <title>Comparative Genomics of a Bacterivorous Green Alga Reveals Evolutionary Causalities and Consequences of Phago-Mixotrophic Mode of Nutrition.</title>
        <authorList>
            <person name="Burns J.A."/>
            <person name="Paasch A."/>
            <person name="Narechania A."/>
            <person name="Kim E."/>
        </authorList>
    </citation>
    <scope>NUCLEOTIDE SEQUENCE [LARGE SCALE GENOMIC DNA]</scope>
    <source>
        <strain evidence="9 10">PLY_AMNH</strain>
    </source>
</reference>
<dbReference type="PANTHER" id="PTHR23222:SF1">
    <property type="entry name" value="PROHIBITIN-2"/>
    <property type="match status" value="1"/>
</dbReference>
<evidence type="ECO:0000313" key="9">
    <source>
        <dbReference type="EMBL" id="KAK3237010.1"/>
    </source>
</evidence>
<dbReference type="PANTHER" id="PTHR23222">
    <property type="entry name" value="PROHIBITIN"/>
    <property type="match status" value="1"/>
</dbReference>
<dbReference type="InterPro" id="IPR001107">
    <property type="entry name" value="Band_7"/>
</dbReference>
<dbReference type="Proteomes" id="UP001190700">
    <property type="component" value="Unassembled WGS sequence"/>
</dbReference>